<proteinExistence type="predicted"/>
<reference evidence="1" key="1">
    <citation type="submission" date="2024-06" db="EMBL/GenBank/DDBJ databases">
        <authorList>
            <person name="Atkinson C."/>
            <person name="McLean J."/>
            <person name="Gallagher L."/>
            <person name="Bor B."/>
            <person name="Mougous J."/>
        </authorList>
    </citation>
    <scope>NUCLEOTIDE SEQUENCE</scope>
    <source>
        <strain evidence="1">TM7-074</strain>
    </source>
</reference>
<dbReference type="RefSeq" id="WP_368999982.1">
    <property type="nucleotide sequence ID" value="NZ_CP158487.1"/>
</dbReference>
<organism evidence="1">
    <name type="scientific">Candidatus Nanosynbacter sp. TM7-074</name>
    <dbReference type="NCBI Taxonomy" id="3158573"/>
    <lineage>
        <taxon>Bacteria</taxon>
        <taxon>Candidatus Saccharimonadota</taxon>
        <taxon>Candidatus Saccharimonadia</taxon>
        <taxon>Candidatus Nanosynbacterales</taxon>
        <taxon>Candidatus Nanosynbacteraceae</taxon>
        <taxon>Candidatus Nanosynbacter</taxon>
    </lineage>
</organism>
<accession>A0AB39J9V7</accession>
<name>A0AB39J9V7_9BACT</name>
<sequence length="84" mass="9614">MNNEARIQILNPEDNSEYTTDAILRGARYPDEATGLLREDIMLFNKVPGDDERVKYTAGKIATLLYDPEADKYILPPKKNSRKK</sequence>
<gene>
    <name evidence="1" type="ORF">TM074_02080</name>
</gene>
<dbReference type="AlphaFoldDB" id="A0AB39J9V7"/>
<evidence type="ECO:0000313" key="1">
    <source>
        <dbReference type="EMBL" id="XDN89479.1"/>
    </source>
</evidence>
<dbReference type="EMBL" id="CP158487">
    <property type="protein sequence ID" value="XDN89479.1"/>
    <property type="molecule type" value="Genomic_DNA"/>
</dbReference>
<protein>
    <submittedName>
        <fullName evidence="1">Uncharacterized protein</fullName>
    </submittedName>
</protein>